<comment type="caution">
    <text evidence="1">The sequence shown here is derived from an EMBL/GenBank/DDBJ whole genome shotgun (WGS) entry which is preliminary data.</text>
</comment>
<evidence type="ECO:0000313" key="2">
    <source>
        <dbReference type="Proteomes" id="UP001443914"/>
    </source>
</evidence>
<protein>
    <submittedName>
        <fullName evidence="1">Uncharacterized protein</fullName>
    </submittedName>
</protein>
<sequence length="265" mass="29849">MSSTNPSNWSKIITIWDVAGPQSIPIIQKAIQQRKDSCAYASIGSHIEYNVRIAYANQAYQGIPLPSERLVDDKKWEMNATAIVGDTVRDPWLLLKDAKVNGVPLFNGLTFKIDEHYHFKKCDPVAMKNILQSCTLLVVFEVRDDYSRDGEIPYMGRGTMVKDFYDKPYTHAVVVVGEYKDDSLFAPGETKEPLWVYQNSDGDKDKSFLGNGLNVVRHGLLIGAYCGETYPTNVLLDKIEAGKVKSFRKTGRVLPEILTKKRKVP</sequence>
<organism evidence="1 2">
    <name type="scientific">Saponaria officinalis</name>
    <name type="common">Common soapwort</name>
    <name type="synonym">Lychnis saponaria</name>
    <dbReference type="NCBI Taxonomy" id="3572"/>
    <lineage>
        <taxon>Eukaryota</taxon>
        <taxon>Viridiplantae</taxon>
        <taxon>Streptophyta</taxon>
        <taxon>Embryophyta</taxon>
        <taxon>Tracheophyta</taxon>
        <taxon>Spermatophyta</taxon>
        <taxon>Magnoliopsida</taxon>
        <taxon>eudicotyledons</taxon>
        <taxon>Gunneridae</taxon>
        <taxon>Pentapetalae</taxon>
        <taxon>Caryophyllales</taxon>
        <taxon>Caryophyllaceae</taxon>
        <taxon>Caryophylleae</taxon>
        <taxon>Saponaria</taxon>
    </lineage>
</organism>
<accession>A0AAW1GRT2</accession>
<proteinExistence type="predicted"/>
<dbReference type="EMBL" id="JBDFQZ010000014">
    <property type="protein sequence ID" value="KAK9665056.1"/>
    <property type="molecule type" value="Genomic_DNA"/>
</dbReference>
<evidence type="ECO:0000313" key="1">
    <source>
        <dbReference type="EMBL" id="KAK9665056.1"/>
    </source>
</evidence>
<dbReference type="Proteomes" id="UP001443914">
    <property type="component" value="Unassembled WGS sequence"/>
</dbReference>
<keyword evidence="2" id="KW-1185">Reference proteome</keyword>
<reference evidence="1" key="1">
    <citation type="submission" date="2024-03" db="EMBL/GenBank/DDBJ databases">
        <title>WGS assembly of Saponaria officinalis var. Norfolk2.</title>
        <authorList>
            <person name="Jenkins J."/>
            <person name="Shu S."/>
            <person name="Grimwood J."/>
            <person name="Barry K."/>
            <person name="Goodstein D."/>
            <person name="Schmutz J."/>
            <person name="Leebens-Mack J."/>
            <person name="Osbourn A."/>
        </authorList>
    </citation>
    <scope>NUCLEOTIDE SEQUENCE [LARGE SCALE GENOMIC DNA]</scope>
    <source>
        <strain evidence="1">JIC</strain>
    </source>
</reference>
<dbReference type="AlphaFoldDB" id="A0AAW1GRT2"/>
<gene>
    <name evidence="1" type="ORF">RND81_14G087400</name>
</gene>
<name>A0AAW1GRT2_SAPOF</name>